<organism evidence="9 10">
    <name type="scientific">Termitidicoccus mucosus</name>
    <dbReference type="NCBI Taxonomy" id="1184151"/>
    <lineage>
        <taxon>Bacteria</taxon>
        <taxon>Pseudomonadati</taxon>
        <taxon>Verrucomicrobiota</taxon>
        <taxon>Opitutia</taxon>
        <taxon>Opitutales</taxon>
        <taxon>Opitutaceae</taxon>
        <taxon>Termitidicoccus</taxon>
    </lineage>
</organism>
<dbReference type="SUPFAM" id="SSF50156">
    <property type="entry name" value="PDZ domain-like"/>
    <property type="match status" value="1"/>
</dbReference>
<dbReference type="InterPro" id="IPR001478">
    <property type="entry name" value="PDZ"/>
</dbReference>
<dbReference type="Proteomes" id="UP000078486">
    <property type="component" value="Unassembled WGS sequence"/>
</dbReference>
<dbReference type="InterPro" id="IPR005151">
    <property type="entry name" value="Tail-specific_protease"/>
</dbReference>
<comment type="caution">
    <text evidence="9">The sequence shown here is derived from an EMBL/GenBank/DDBJ whole genome shotgun (WGS) entry which is preliminary data.</text>
</comment>
<dbReference type="InterPro" id="IPR036034">
    <property type="entry name" value="PDZ_sf"/>
</dbReference>
<dbReference type="FunFam" id="3.90.226.10:FF:000090">
    <property type="entry name" value="Tail-specific protease"/>
    <property type="match status" value="1"/>
</dbReference>
<dbReference type="EMBL" id="LRRQ01000040">
    <property type="protein sequence ID" value="OAM91104.1"/>
    <property type="molecule type" value="Genomic_DNA"/>
</dbReference>
<name>A0A178IMI9_9BACT</name>
<dbReference type="GO" id="GO:0004175">
    <property type="term" value="F:endopeptidase activity"/>
    <property type="evidence" value="ECO:0007669"/>
    <property type="project" value="TreeGrafter"/>
</dbReference>
<dbReference type="Pfam" id="PF17804">
    <property type="entry name" value="TSP_NTD"/>
    <property type="match status" value="1"/>
</dbReference>
<feature type="signal peptide" evidence="7">
    <location>
        <begin position="1"/>
        <end position="32"/>
    </location>
</feature>
<dbReference type="SUPFAM" id="SSF52096">
    <property type="entry name" value="ClpP/crotonase"/>
    <property type="match status" value="1"/>
</dbReference>
<keyword evidence="10" id="KW-1185">Reference proteome</keyword>
<dbReference type="Gene3D" id="3.90.226.10">
    <property type="entry name" value="2-enoyl-CoA Hydratase, Chain A, domain 1"/>
    <property type="match status" value="1"/>
</dbReference>
<dbReference type="PROSITE" id="PS50106">
    <property type="entry name" value="PDZ"/>
    <property type="match status" value="1"/>
</dbReference>
<feature type="chain" id="PRO_5008089126" description="PDZ domain-containing protein" evidence="7">
    <location>
        <begin position="33"/>
        <end position="843"/>
    </location>
</feature>
<comment type="similarity">
    <text evidence="1 5">Belongs to the peptidase S41A family.</text>
</comment>
<feature type="region of interest" description="Disordered" evidence="6">
    <location>
        <begin position="669"/>
        <end position="712"/>
    </location>
</feature>
<dbReference type="NCBIfam" id="TIGR00225">
    <property type="entry name" value="prc"/>
    <property type="match status" value="1"/>
</dbReference>
<dbReference type="RefSeq" id="WP_068769096.1">
    <property type="nucleotide sequence ID" value="NZ_CP109796.1"/>
</dbReference>
<dbReference type="SMART" id="SM00245">
    <property type="entry name" value="TSPc"/>
    <property type="match status" value="1"/>
</dbReference>
<feature type="region of interest" description="Disordered" evidence="6">
    <location>
        <begin position="824"/>
        <end position="843"/>
    </location>
</feature>
<sequence>MKFFSALTRHRLRSLPGLAAAALVLTLVPVRAQGTDGGAFKSTPAFEREVVNVIGLLEHYHYNRDAVRPADYAEVVPNFMSDFDGQRLFFLESDKAAFIEKFPARWIYNNISGLGKIDPAFVIFGTYKTRVTDRINWVLEQLKTDLPLDTEDTYLIDRKDSPWPADAAEADDIWTKRIKYELILEILNKKTPEEARESVTKRYNRMLKNLGDIEGKDVAESFLSSIARLYDPHSTYFSAETFEDFSIQMRLQLIGIGAVLSLEDDYCVINEVVTGGPADLSKQIRPKDKILFVGQDDGKEPVEVIGMKLRKIVDMIRGKKGTKVHLTVQPASDPAQRKQVTLVRDVVNLDSARARGAIYDVPASDGKSATPIGVITLPAFYGPDTSEDGASKNSATQDVAELIKRLQADGIQGLVLDLRGNGGGLLTEAIALSGLFIKPGPVVQVRDFYGKVKVDSSEDATIAYNGPLAVLVSKFSASASEIVAGALQNYGRAIIIGDSSTHGKGTVQQLIEMKDAIPFMARAGLKTGAVKLTIQKFYLPDGESTQLRGVVPDIILPSIDDYLPIGEAELPRALAWDEIKAAPFDGGPLAIPVFEPLKNASLERQKSFEEFTYLNKSIDWFKTKQAQKTLSLNLTAREKQRDADKSFRKEMDLERNRLAASVGYPAREFSLVPPKPKATETNEGETPVNENATPGDAKLETNENTTVAKSDIDNTTAVTADADAVGAPLATPVAKAPAAPPAATLASAGSPGAAAASTAAASDLPDATGLSLAMTGDTGEERNGTDENDSGLSDEQLEEDAKKLDIHLRESLRVLNDAIAMARSPESGSFAGAPLTAQAVRRE</sequence>
<keyword evidence="4 5" id="KW-0720">Serine protease</keyword>
<dbReference type="PANTHER" id="PTHR32060:SF22">
    <property type="entry name" value="CARBOXYL-TERMINAL-PROCESSING PEPTIDASE 3, CHLOROPLASTIC"/>
    <property type="match status" value="1"/>
</dbReference>
<keyword evidence="7" id="KW-0732">Signal</keyword>
<evidence type="ECO:0000313" key="9">
    <source>
        <dbReference type="EMBL" id="OAM91104.1"/>
    </source>
</evidence>
<protein>
    <recommendedName>
        <fullName evidence="8">PDZ domain-containing protein</fullName>
    </recommendedName>
</protein>
<dbReference type="CDD" id="cd06782">
    <property type="entry name" value="cpPDZ_CPP-like"/>
    <property type="match status" value="1"/>
</dbReference>
<dbReference type="STRING" id="1184151.AW736_04830"/>
<gene>
    <name evidence="9" type="ORF">AW736_04830</name>
</gene>
<evidence type="ECO:0000256" key="2">
    <source>
        <dbReference type="ARBA" id="ARBA00022670"/>
    </source>
</evidence>
<accession>A0A178IMI9</accession>
<dbReference type="Pfam" id="PF03572">
    <property type="entry name" value="Peptidase_S41"/>
    <property type="match status" value="1"/>
</dbReference>
<keyword evidence="2 5" id="KW-0645">Protease</keyword>
<dbReference type="Pfam" id="PF11818">
    <property type="entry name" value="DUF3340"/>
    <property type="match status" value="1"/>
</dbReference>
<dbReference type="Gene3D" id="2.30.42.10">
    <property type="match status" value="1"/>
</dbReference>
<feature type="domain" description="PDZ" evidence="8">
    <location>
        <begin position="246"/>
        <end position="317"/>
    </location>
</feature>
<evidence type="ECO:0000256" key="4">
    <source>
        <dbReference type="ARBA" id="ARBA00022825"/>
    </source>
</evidence>
<feature type="region of interest" description="Disordered" evidence="6">
    <location>
        <begin position="759"/>
        <end position="798"/>
    </location>
</feature>
<dbReference type="InterPro" id="IPR029045">
    <property type="entry name" value="ClpP/crotonase-like_dom_sf"/>
</dbReference>
<dbReference type="InterPro" id="IPR040573">
    <property type="entry name" value="TSP_N"/>
</dbReference>
<evidence type="ECO:0000256" key="7">
    <source>
        <dbReference type="SAM" id="SignalP"/>
    </source>
</evidence>
<dbReference type="GO" id="GO:0030288">
    <property type="term" value="C:outer membrane-bounded periplasmic space"/>
    <property type="evidence" value="ECO:0007669"/>
    <property type="project" value="TreeGrafter"/>
</dbReference>
<dbReference type="GO" id="GO:0006508">
    <property type="term" value="P:proteolysis"/>
    <property type="evidence" value="ECO:0007669"/>
    <property type="project" value="UniProtKB-KW"/>
</dbReference>
<dbReference type="GO" id="GO:0008236">
    <property type="term" value="F:serine-type peptidase activity"/>
    <property type="evidence" value="ECO:0007669"/>
    <property type="project" value="UniProtKB-KW"/>
</dbReference>
<evidence type="ECO:0000313" key="10">
    <source>
        <dbReference type="Proteomes" id="UP000078486"/>
    </source>
</evidence>
<dbReference type="AlphaFoldDB" id="A0A178IMI9"/>
<feature type="compositionally biased region" description="Low complexity" evidence="6">
    <location>
        <begin position="759"/>
        <end position="768"/>
    </location>
</feature>
<dbReference type="Pfam" id="PF00595">
    <property type="entry name" value="PDZ"/>
    <property type="match status" value="1"/>
</dbReference>
<dbReference type="InterPro" id="IPR020992">
    <property type="entry name" value="Tail_Prtase_C"/>
</dbReference>
<evidence type="ECO:0000256" key="1">
    <source>
        <dbReference type="ARBA" id="ARBA00009179"/>
    </source>
</evidence>
<reference evidence="9 10" key="1">
    <citation type="submission" date="2016-01" db="EMBL/GenBank/DDBJ databases">
        <title>High potential of lignocellulose degradation of a new Verrucomicrobia species.</title>
        <authorList>
            <person name="Wang Y."/>
            <person name="Shi Y."/>
            <person name="Qiu Z."/>
            <person name="Liu S."/>
            <person name="Yang H."/>
        </authorList>
    </citation>
    <scope>NUCLEOTIDE SEQUENCE [LARGE SCALE GENOMIC DNA]</scope>
    <source>
        <strain evidence="9 10">TSB47</strain>
    </source>
</reference>
<dbReference type="CDD" id="cd07560">
    <property type="entry name" value="Peptidase_S41_CPP"/>
    <property type="match status" value="1"/>
</dbReference>
<dbReference type="PANTHER" id="PTHR32060">
    <property type="entry name" value="TAIL-SPECIFIC PROTEASE"/>
    <property type="match status" value="1"/>
</dbReference>
<evidence type="ECO:0000256" key="5">
    <source>
        <dbReference type="RuleBase" id="RU004404"/>
    </source>
</evidence>
<proteinExistence type="inferred from homology"/>
<evidence type="ECO:0000259" key="8">
    <source>
        <dbReference type="PROSITE" id="PS50106"/>
    </source>
</evidence>
<evidence type="ECO:0000256" key="6">
    <source>
        <dbReference type="SAM" id="MobiDB-lite"/>
    </source>
</evidence>
<dbReference type="GO" id="GO:0007165">
    <property type="term" value="P:signal transduction"/>
    <property type="evidence" value="ECO:0007669"/>
    <property type="project" value="TreeGrafter"/>
</dbReference>
<dbReference type="InterPro" id="IPR004447">
    <property type="entry name" value="Peptidase_S41A"/>
</dbReference>
<evidence type="ECO:0000256" key="3">
    <source>
        <dbReference type="ARBA" id="ARBA00022801"/>
    </source>
</evidence>
<dbReference type="SMART" id="SM00228">
    <property type="entry name" value="PDZ"/>
    <property type="match status" value="1"/>
</dbReference>
<keyword evidence="3 5" id="KW-0378">Hydrolase</keyword>